<comment type="subcellular location">
    <subcellularLocation>
        <location evidence="1 9">Cell membrane</location>
        <topology evidence="1 9">Multi-pass membrane protein</topology>
    </subcellularLocation>
</comment>
<feature type="transmembrane region" description="Helical" evidence="10">
    <location>
        <begin position="61"/>
        <end position="82"/>
    </location>
</feature>
<dbReference type="GO" id="GO:0005886">
    <property type="term" value="C:plasma membrane"/>
    <property type="evidence" value="ECO:0007669"/>
    <property type="project" value="UniProtKB-SubCell"/>
</dbReference>
<dbReference type="InterPro" id="IPR000390">
    <property type="entry name" value="Small_drug/metabolite_transptr"/>
</dbReference>
<dbReference type="OrthoDB" id="9808638at2"/>
<comment type="caution">
    <text evidence="11">The sequence shown here is derived from an EMBL/GenBank/DDBJ whole genome shotgun (WGS) entry which is preliminary data.</text>
</comment>
<evidence type="ECO:0000256" key="2">
    <source>
        <dbReference type="ARBA" id="ARBA00022448"/>
    </source>
</evidence>
<keyword evidence="6 10" id="KW-0472">Membrane</keyword>
<sequence length="109" mass="11329">MEVFMAWIYLLIAGGLEVAWAAGLKRLGLGFSWGLGALTLLAMAFSLIALYAAMAKLPLGIAYPIWTGIGSVGSVLVSVAFFHQSLSFASIAGLTLLIAGMLLLGSDAH</sequence>
<keyword evidence="4 9" id="KW-0812">Transmembrane</keyword>
<organism evidence="11 12">
    <name type="scientific">Aliishimia ponticola</name>
    <dbReference type="NCBI Taxonomy" id="2499833"/>
    <lineage>
        <taxon>Bacteria</taxon>
        <taxon>Pseudomonadati</taxon>
        <taxon>Pseudomonadota</taxon>
        <taxon>Alphaproteobacteria</taxon>
        <taxon>Rhodobacterales</taxon>
        <taxon>Paracoccaceae</taxon>
        <taxon>Aliishimia</taxon>
    </lineage>
</organism>
<dbReference type="InterPro" id="IPR037185">
    <property type="entry name" value="EmrE-like"/>
</dbReference>
<evidence type="ECO:0000256" key="9">
    <source>
        <dbReference type="RuleBase" id="RU003942"/>
    </source>
</evidence>
<name>A0A4S4NG86_9RHOB</name>
<feature type="transmembrane region" description="Helical" evidence="10">
    <location>
        <begin position="31"/>
        <end position="54"/>
    </location>
</feature>
<dbReference type="SUPFAM" id="SSF103481">
    <property type="entry name" value="Multidrug resistance efflux transporter EmrE"/>
    <property type="match status" value="1"/>
</dbReference>
<dbReference type="InterPro" id="IPR045324">
    <property type="entry name" value="Small_multidrug_res"/>
</dbReference>
<proteinExistence type="inferred from homology"/>
<evidence type="ECO:0000256" key="10">
    <source>
        <dbReference type="SAM" id="Phobius"/>
    </source>
</evidence>
<evidence type="ECO:0000313" key="12">
    <source>
        <dbReference type="Proteomes" id="UP000306602"/>
    </source>
</evidence>
<dbReference type="Proteomes" id="UP000306602">
    <property type="component" value="Unassembled WGS sequence"/>
</dbReference>
<dbReference type="EMBL" id="SRKY01000002">
    <property type="protein sequence ID" value="THH37141.1"/>
    <property type="molecule type" value="Genomic_DNA"/>
</dbReference>
<dbReference type="PANTHER" id="PTHR30561:SF0">
    <property type="entry name" value="GUANIDINIUM EXPORTER"/>
    <property type="match status" value="1"/>
</dbReference>
<keyword evidence="2" id="KW-0813">Transport</keyword>
<keyword evidence="5 10" id="KW-1133">Transmembrane helix</keyword>
<evidence type="ECO:0000256" key="1">
    <source>
        <dbReference type="ARBA" id="ARBA00004651"/>
    </source>
</evidence>
<comment type="similarity">
    <text evidence="7">Belongs to the drug/metabolite transporter (DMT) superfamily. Small multidrug resistance (SMR) (TC 2.A.7.1) family. Gdx/SugE subfamily.</text>
</comment>
<evidence type="ECO:0000256" key="5">
    <source>
        <dbReference type="ARBA" id="ARBA00022989"/>
    </source>
</evidence>
<protein>
    <recommendedName>
        <fullName evidence="8">Guanidinium exporter</fullName>
    </recommendedName>
</protein>
<reference evidence="11 12" key="1">
    <citation type="submission" date="2019-04" db="EMBL/GenBank/DDBJ databases">
        <title>Shimia ponticola sp. nov., isolated from seawater.</title>
        <authorList>
            <person name="Kim Y.-O."/>
            <person name="Yoon J.-H."/>
        </authorList>
    </citation>
    <scope>NUCLEOTIDE SEQUENCE [LARGE SCALE GENOMIC DNA]</scope>
    <source>
        <strain evidence="11 12">MYP11</strain>
    </source>
</reference>
<dbReference type="AlphaFoldDB" id="A0A4S4NG86"/>
<dbReference type="Pfam" id="PF00893">
    <property type="entry name" value="Multi_Drug_Res"/>
    <property type="match status" value="1"/>
</dbReference>
<evidence type="ECO:0000256" key="6">
    <source>
        <dbReference type="ARBA" id="ARBA00023136"/>
    </source>
</evidence>
<gene>
    <name evidence="11" type="ORF">E4Z66_09425</name>
</gene>
<accession>A0A4S4NG86</accession>
<keyword evidence="3" id="KW-1003">Cell membrane</keyword>
<evidence type="ECO:0000313" key="11">
    <source>
        <dbReference type="EMBL" id="THH37141.1"/>
    </source>
</evidence>
<evidence type="ECO:0000256" key="7">
    <source>
        <dbReference type="ARBA" id="ARBA00038151"/>
    </source>
</evidence>
<evidence type="ECO:0000256" key="3">
    <source>
        <dbReference type="ARBA" id="ARBA00022475"/>
    </source>
</evidence>
<feature type="transmembrane region" description="Helical" evidence="10">
    <location>
        <begin position="88"/>
        <end position="105"/>
    </location>
</feature>
<dbReference type="GO" id="GO:0022857">
    <property type="term" value="F:transmembrane transporter activity"/>
    <property type="evidence" value="ECO:0007669"/>
    <property type="project" value="InterPro"/>
</dbReference>
<dbReference type="Gene3D" id="1.10.3730.20">
    <property type="match status" value="1"/>
</dbReference>
<keyword evidence="12" id="KW-1185">Reference proteome</keyword>
<evidence type="ECO:0000256" key="4">
    <source>
        <dbReference type="ARBA" id="ARBA00022692"/>
    </source>
</evidence>
<dbReference type="PANTHER" id="PTHR30561">
    <property type="entry name" value="SMR FAMILY PROTON-DEPENDENT DRUG EFFLUX TRANSPORTER SUGE"/>
    <property type="match status" value="1"/>
</dbReference>
<evidence type="ECO:0000256" key="8">
    <source>
        <dbReference type="ARBA" id="ARBA00039168"/>
    </source>
</evidence>